<proteinExistence type="predicted"/>
<dbReference type="Proteomes" id="UP000298663">
    <property type="component" value="Unassembled WGS sequence"/>
</dbReference>
<name>A0A4U5NU63_STECR</name>
<dbReference type="AlphaFoldDB" id="A0A4U5NU63"/>
<feature type="compositionally biased region" description="Polar residues" evidence="1">
    <location>
        <begin position="8"/>
        <end position="35"/>
    </location>
</feature>
<evidence type="ECO:0000256" key="1">
    <source>
        <dbReference type="SAM" id="MobiDB-lite"/>
    </source>
</evidence>
<gene>
    <name evidence="2" type="ORF">L596_011390</name>
</gene>
<sequence>MNRVARSPETNEQQQINTSSSIRKLSATILVNSRSKSSREHFPASPSITCRQKSPNMRQPQIRSESAVTCGSQKKPRTAATFPGLNRRPLGPLPRRR</sequence>
<dbReference type="EMBL" id="AZBU02000003">
    <property type="protein sequence ID" value="TKR86886.1"/>
    <property type="molecule type" value="Genomic_DNA"/>
</dbReference>
<accession>A0A4U5NU63</accession>
<protein>
    <submittedName>
        <fullName evidence="2">Uncharacterized protein</fullName>
    </submittedName>
</protein>
<evidence type="ECO:0000313" key="2">
    <source>
        <dbReference type="EMBL" id="TKR86886.1"/>
    </source>
</evidence>
<comment type="caution">
    <text evidence="2">The sequence shown here is derived from an EMBL/GenBank/DDBJ whole genome shotgun (WGS) entry which is preliminary data.</text>
</comment>
<reference evidence="2 3" key="1">
    <citation type="journal article" date="2015" name="Genome Biol.">
        <title>Comparative genomics of Steinernema reveals deeply conserved gene regulatory networks.</title>
        <authorList>
            <person name="Dillman A.R."/>
            <person name="Macchietto M."/>
            <person name="Porter C.F."/>
            <person name="Rogers A."/>
            <person name="Williams B."/>
            <person name="Antoshechkin I."/>
            <person name="Lee M.M."/>
            <person name="Goodwin Z."/>
            <person name="Lu X."/>
            <person name="Lewis E.E."/>
            <person name="Goodrich-Blair H."/>
            <person name="Stock S.P."/>
            <person name="Adams B.J."/>
            <person name="Sternberg P.W."/>
            <person name="Mortazavi A."/>
        </authorList>
    </citation>
    <scope>NUCLEOTIDE SEQUENCE [LARGE SCALE GENOMIC DNA]</scope>
    <source>
        <strain evidence="2 3">ALL</strain>
    </source>
</reference>
<feature type="region of interest" description="Disordered" evidence="1">
    <location>
        <begin position="1"/>
        <end position="97"/>
    </location>
</feature>
<keyword evidence="3" id="KW-1185">Reference proteome</keyword>
<feature type="compositionally biased region" description="Polar residues" evidence="1">
    <location>
        <begin position="46"/>
        <end position="72"/>
    </location>
</feature>
<reference evidence="2 3" key="2">
    <citation type="journal article" date="2019" name="G3 (Bethesda)">
        <title>Hybrid Assembly of the Genome of the Entomopathogenic Nematode Steinernema carpocapsae Identifies the X-Chromosome.</title>
        <authorList>
            <person name="Serra L."/>
            <person name="Macchietto M."/>
            <person name="Macias-Munoz A."/>
            <person name="McGill C.J."/>
            <person name="Rodriguez I.M."/>
            <person name="Rodriguez B."/>
            <person name="Murad R."/>
            <person name="Mortazavi A."/>
        </authorList>
    </citation>
    <scope>NUCLEOTIDE SEQUENCE [LARGE SCALE GENOMIC DNA]</scope>
    <source>
        <strain evidence="2 3">ALL</strain>
    </source>
</reference>
<organism evidence="2 3">
    <name type="scientific">Steinernema carpocapsae</name>
    <name type="common">Entomopathogenic nematode</name>
    <dbReference type="NCBI Taxonomy" id="34508"/>
    <lineage>
        <taxon>Eukaryota</taxon>
        <taxon>Metazoa</taxon>
        <taxon>Ecdysozoa</taxon>
        <taxon>Nematoda</taxon>
        <taxon>Chromadorea</taxon>
        <taxon>Rhabditida</taxon>
        <taxon>Tylenchina</taxon>
        <taxon>Panagrolaimomorpha</taxon>
        <taxon>Strongyloidoidea</taxon>
        <taxon>Steinernematidae</taxon>
        <taxon>Steinernema</taxon>
    </lineage>
</organism>
<evidence type="ECO:0000313" key="3">
    <source>
        <dbReference type="Proteomes" id="UP000298663"/>
    </source>
</evidence>